<dbReference type="Gene3D" id="1.50.10.10">
    <property type="match status" value="1"/>
</dbReference>
<dbReference type="GO" id="GO:0016787">
    <property type="term" value="F:hydrolase activity"/>
    <property type="evidence" value="ECO:0007669"/>
    <property type="project" value="UniProtKB-KW"/>
</dbReference>
<gene>
    <name evidence="3" type="ORF">ACFPOF_17955</name>
</gene>
<dbReference type="PANTHER" id="PTHR31084:SF0">
    <property type="entry name" value="ALPHA-L-FUCOSIDASE 2"/>
    <property type="match status" value="1"/>
</dbReference>
<proteinExistence type="predicted"/>
<dbReference type="EMBL" id="JBHSMI010000028">
    <property type="protein sequence ID" value="MFC5404624.1"/>
    <property type="molecule type" value="Genomic_DNA"/>
</dbReference>
<feature type="domain" description="Glycosyl hydrolase family 95 N-terminal" evidence="1">
    <location>
        <begin position="20"/>
        <end position="146"/>
    </location>
</feature>
<dbReference type="Pfam" id="PF14498">
    <property type="entry name" value="Glyco_hyd_65N_2"/>
    <property type="match status" value="1"/>
</dbReference>
<name>A0ABW0HU65_9BACL</name>
<dbReference type="RefSeq" id="WP_378135080.1">
    <property type="nucleotide sequence ID" value="NZ_JBHSMI010000028.1"/>
</dbReference>
<evidence type="ECO:0000313" key="3">
    <source>
        <dbReference type="EMBL" id="MFC5404624.1"/>
    </source>
</evidence>
<reference evidence="4" key="1">
    <citation type="journal article" date="2019" name="Int. J. Syst. Evol. Microbiol.">
        <title>The Global Catalogue of Microorganisms (GCM) 10K type strain sequencing project: providing services to taxonomists for standard genome sequencing and annotation.</title>
        <authorList>
            <consortium name="The Broad Institute Genomics Platform"/>
            <consortium name="The Broad Institute Genome Sequencing Center for Infectious Disease"/>
            <person name="Wu L."/>
            <person name="Ma J."/>
        </authorList>
    </citation>
    <scope>NUCLEOTIDE SEQUENCE [LARGE SCALE GENOMIC DNA]</scope>
    <source>
        <strain evidence="4">CGMCC 1.18575</strain>
    </source>
</reference>
<dbReference type="InterPro" id="IPR054363">
    <property type="entry name" value="GH95_cat"/>
</dbReference>
<dbReference type="SUPFAM" id="SSF48208">
    <property type="entry name" value="Six-hairpin glycosidases"/>
    <property type="match status" value="1"/>
</dbReference>
<dbReference type="PANTHER" id="PTHR31084">
    <property type="entry name" value="ALPHA-L-FUCOSIDASE 2"/>
    <property type="match status" value="1"/>
</dbReference>
<dbReference type="InterPro" id="IPR012341">
    <property type="entry name" value="6hp_glycosidase-like_sf"/>
</dbReference>
<feature type="domain" description="Glycosyl hydrolase family 95 catalytic" evidence="2">
    <location>
        <begin position="287"/>
        <end position="651"/>
    </location>
</feature>
<dbReference type="Gene3D" id="2.70.98.50">
    <property type="entry name" value="putative glycoside hydrolase family protein from bacillus halodurans"/>
    <property type="match status" value="1"/>
</dbReference>
<accession>A0ABW0HU65</accession>
<keyword evidence="4" id="KW-1185">Reference proteome</keyword>
<evidence type="ECO:0000313" key="4">
    <source>
        <dbReference type="Proteomes" id="UP001596113"/>
    </source>
</evidence>
<sequence>MGSIEHHANREWKIPGTIERWDEALPLGNGLIGCLVWGDGEPLKFSLDRGDLWDERPAPQTVAEDFTYIELIRLVEAGKQDEILSRFDDFFSAYPNPTKLSAGRLELRFGQQAEHTENLLDMNDAVANVKMHFHNGSCVVRSYCHAVDGLGYIQVVGDGCEPALQLVAPSYAGETEERADTRSSFDIRLESLGYPAAEYAKSEELSWFVQRTAHDLEYAIIVASRNVKPGMWEYVYAIAQNNEGNDWLEQAKRRVSTASGTGFDAALTSHRLWWKSYNEQSDIFLPDALAERNWRMTNYLFGSAAREGAPPMPLQGVWTADEGVLPPWKGDYHHDLNTELSYWHGWKANRLEGGKGFVDYLWNLRPQASEFASRFFDAPGINLPSVMTLDGRPLGGWPMYSLSIANQMWLCQSFDHYWQYSGDENFLRERAYVFFSETAACMLRWLKPGEDGKLRLRLSSSPEIHDNSLASWLTPNSNYDLALLRYLFGRLADMAKRLGLNEDHDKWIEIFATLPELAVNEAGELMISPDESLTESHRHHSHAMSIFPLQLLSYERDEQERRIIDGTISGLEKLGKGRWTGYSFAWMAALYAMQGNGEGAWYHLETFWRHFCSQNGFHLNDDFRCTGLTQSHGRPFTLEGNMAAAAALQEMVLQDQNGILRIFPAIPEQWKREGLSFRSLRSLLGVLVSAAMTNRKVQYVELTALRDVAFELEDPTDGTKFIHVTLGKGERLKWENPAFIAQ</sequence>
<comment type="caution">
    <text evidence="3">The sequence shown here is derived from an EMBL/GenBank/DDBJ whole genome shotgun (WGS) entry which is preliminary data.</text>
</comment>
<keyword evidence="3" id="KW-0378">Hydrolase</keyword>
<dbReference type="Proteomes" id="UP001596113">
    <property type="component" value="Unassembled WGS sequence"/>
</dbReference>
<dbReference type="InterPro" id="IPR027414">
    <property type="entry name" value="GH95_N_dom"/>
</dbReference>
<dbReference type="Pfam" id="PF22124">
    <property type="entry name" value="Glyco_hydro_95_cat"/>
    <property type="match status" value="1"/>
</dbReference>
<dbReference type="InterPro" id="IPR008928">
    <property type="entry name" value="6-hairpin_glycosidase_sf"/>
</dbReference>
<organism evidence="3 4">
    <name type="scientific">Cohnella soli</name>
    <dbReference type="NCBI Taxonomy" id="425005"/>
    <lineage>
        <taxon>Bacteria</taxon>
        <taxon>Bacillati</taxon>
        <taxon>Bacillota</taxon>
        <taxon>Bacilli</taxon>
        <taxon>Bacillales</taxon>
        <taxon>Paenibacillaceae</taxon>
        <taxon>Cohnella</taxon>
    </lineage>
</organism>
<evidence type="ECO:0000259" key="1">
    <source>
        <dbReference type="Pfam" id="PF14498"/>
    </source>
</evidence>
<protein>
    <submittedName>
        <fullName evidence="3">Glycoside hydrolase N-terminal domain-containing protein</fullName>
    </submittedName>
</protein>
<evidence type="ECO:0000259" key="2">
    <source>
        <dbReference type="Pfam" id="PF22124"/>
    </source>
</evidence>